<dbReference type="GO" id="GO:0051015">
    <property type="term" value="F:actin filament binding"/>
    <property type="evidence" value="ECO:0007669"/>
    <property type="project" value="InterPro"/>
</dbReference>
<evidence type="ECO:0000259" key="3">
    <source>
        <dbReference type="PROSITE" id="PS50021"/>
    </source>
</evidence>
<accession>A0A060WMG7</accession>
<dbReference type="PROSITE" id="PS50021">
    <property type="entry name" value="CH"/>
    <property type="match status" value="1"/>
</dbReference>
<gene>
    <name evidence="4" type="ORF">GSONMT00043204001</name>
</gene>
<dbReference type="STRING" id="8022.A0A060WMG7"/>
<dbReference type="FunFam" id="1.10.418.10:FF:000006">
    <property type="entry name" value="Filamin-B isoform A"/>
    <property type="match status" value="1"/>
</dbReference>
<dbReference type="GO" id="GO:0030036">
    <property type="term" value="P:actin cytoskeleton organization"/>
    <property type="evidence" value="ECO:0007669"/>
    <property type="project" value="InterPro"/>
</dbReference>
<dbReference type="PANTHER" id="PTHR38537">
    <property type="entry name" value="JITTERBUG, ISOFORM N"/>
    <property type="match status" value="1"/>
</dbReference>
<dbReference type="InterPro" id="IPR044801">
    <property type="entry name" value="Filamin"/>
</dbReference>
<dbReference type="Gene3D" id="1.10.418.10">
    <property type="entry name" value="Calponin-like domain"/>
    <property type="match status" value="1"/>
</dbReference>
<dbReference type="InterPro" id="IPR036872">
    <property type="entry name" value="CH_dom_sf"/>
</dbReference>
<organism evidence="4 5">
    <name type="scientific">Oncorhynchus mykiss</name>
    <name type="common">Rainbow trout</name>
    <name type="synonym">Salmo gairdneri</name>
    <dbReference type="NCBI Taxonomy" id="8022"/>
    <lineage>
        <taxon>Eukaryota</taxon>
        <taxon>Metazoa</taxon>
        <taxon>Chordata</taxon>
        <taxon>Craniata</taxon>
        <taxon>Vertebrata</taxon>
        <taxon>Euteleostomi</taxon>
        <taxon>Actinopterygii</taxon>
        <taxon>Neopterygii</taxon>
        <taxon>Teleostei</taxon>
        <taxon>Protacanthopterygii</taxon>
        <taxon>Salmoniformes</taxon>
        <taxon>Salmonidae</taxon>
        <taxon>Salmoninae</taxon>
        <taxon>Oncorhynchus</taxon>
    </lineage>
</organism>
<dbReference type="InterPro" id="IPR001715">
    <property type="entry name" value="CH_dom"/>
</dbReference>
<dbReference type="AlphaFoldDB" id="A0A060WMG7"/>
<dbReference type="EMBL" id="FR904620">
    <property type="protein sequence ID" value="CDQ68316.1"/>
    <property type="molecule type" value="Genomic_DNA"/>
</dbReference>
<evidence type="ECO:0000313" key="5">
    <source>
        <dbReference type="Proteomes" id="UP000193380"/>
    </source>
</evidence>
<proteinExistence type="predicted"/>
<sequence>MPFTKSEVSLAEHSVCAAECNLTDDVPLKKIQKNTITRWCNKHLKCVNRFIDDLQFDLNDGLTLIALLEVLSHKMFRKYHTRPTFRQMRLDNVSAALEFLEQENVKMMSIDSKAIVDWNIKLILGLVWILHYSISSHLLEDEAKAQDQETDP</sequence>
<feature type="domain" description="Calponin-homology (CH)" evidence="3">
    <location>
        <begin position="30"/>
        <end position="135"/>
    </location>
</feature>
<dbReference type="Pfam" id="PF00307">
    <property type="entry name" value="CH"/>
    <property type="match status" value="1"/>
</dbReference>
<evidence type="ECO:0000256" key="2">
    <source>
        <dbReference type="ARBA" id="ARBA00023203"/>
    </source>
</evidence>
<evidence type="ECO:0000313" key="4">
    <source>
        <dbReference type="EMBL" id="CDQ68316.1"/>
    </source>
</evidence>
<protein>
    <recommendedName>
        <fullName evidence="3">Calponin-homology (CH) domain-containing protein</fullName>
    </recommendedName>
</protein>
<dbReference type="SMART" id="SM00033">
    <property type="entry name" value="CH"/>
    <property type="match status" value="1"/>
</dbReference>
<dbReference type="PROSITE" id="PS00020">
    <property type="entry name" value="ACTININ_2"/>
    <property type="match status" value="1"/>
</dbReference>
<dbReference type="SUPFAM" id="SSF47576">
    <property type="entry name" value="Calponin-homology domain, CH-domain"/>
    <property type="match status" value="1"/>
</dbReference>
<dbReference type="InterPro" id="IPR001589">
    <property type="entry name" value="Actinin_actin-bd_CS"/>
</dbReference>
<keyword evidence="1" id="KW-0677">Repeat</keyword>
<dbReference type="Proteomes" id="UP000193380">
    <property type="component" value="Unassembled WGS sequence"/>
</dbReference>
<reference evidence="4" key="2">
    <citation type="submission" date="2014-03" db="EMBL/GenBank/DDBJ databases">
        <authorList>
            <person name="Genoscope - CEA"/>
        </authorList>
    </citation>
    <scope>NUCLEOTIDE SEQUENCE</scope>
</reference>
<evidence type="ECO:0000256" key="1">
    <source>
        <dbReference type="ARBA" id="ARBA00022737"/>
    </source>
</evidence>
<dbReference type="PANTHER" id="PTHR38537:SF8">
    <property type="entry name" value="FILAMIN-A"/>
    <property type="match status" value="1"/>
</dbReference>
<name>A0A060WMG7_ONCMY</name>
<reference evidence="4" key="1">
    <citation type="journal article" date="2014" name="Nat. Commun.">
        <title>The rainbow trout genome provides novel insights into evolution after whole-genome duplication in vertebrates.</title>
        <authorList>
            <person name="Berthelot C."/>
            <person name="Brunet F."/>
            <person name="Chalopin D."/>
            <person name="Juanchich A."/>
            <person name="Bernard M."/>
            <person name="Noel B."/>
            <person name="Bento P."/>
            <person name="Da Silva C."/>
            <person name="Labadie K."/>
            <person name="Alberti A."/>
            <person name="Aury J.M."/>
            <person name="Louis A."/>
            <person name="Dehais P."/>
            <person name="Bardou P."/>
            <person name="Montfort J."/>
            <person name="Klopp C."/>
            <person name="Cabau C."/>
            <person name="Gaspin C."/>
            <person name="Thorgaard G.H."/>
            <person name="Boussaha M."/>
            <person name="Quillet E."/>
            <person name="Guyomard R."/>
            <person name="Galiana D."/>
            <person name="Bobe J."/>
            <person name="Volff J.N."/>
            <person name="Genet C."/>
            <person name="Wincker P."/>
            <person name="Jaillon O."/>
            <person name="Roest Crollius H."/>
            <person name="Guiguen Y."/>
        </authorList>
    </citation>
    <scope>NUCLEOTIDE SEQUENCE [LARGE SCALE GENOMIC DNA]</scope>
</reference>
<dbReference type="PaxDb" id="8022-A0A060WMG7"/>
<keyword evidence="2" id="KW-0009">Actin-binding</keyword>